<dbReference type="OrthoDB" id="10621329at2759"/>
<feature type="transmembrane region" description="Helical" evidence="2">
    <location>
        <begin position="200"/>
        <end position="218"/>
    </location>
</feature>
<reference evidence="4 5" key="1">
    <citation type="submission" date="2019-03" db="EMBL/GenBank/DDBJ databases">
        <title>Single cell metagenomics reveals metabolic interactions within the superorganism composed of flagellate Streblomastix strix and complex community of Bacteroidetes bacteria on its surface.</title>
        <authorList>
            <person name="Treitli S.C."/>
            <person name="Kolisko M."/>
            <person name="Husnik F."/>
            <person name="Keeling P."/>
            <person name="Hampl V."/>
        </authorList>
    </citation>
    <scope>NUCLEOTIDE SEQUENCE [LARGE SCALE GENOMIC DNA]</scope>
    <source>
        <strain evidence="4">ST1C</strain>
    </source>
</reference>
<feature type="compositionally biased region" description="Low complexity" evidence="1">
    <location>
        <begin position="320"/>
        <end position="337"/>
    </location>
</feature>
<feature type="chain" id="PRO_5023857096" evidence="3">
    <location>
        <begin position="16"/>
        <end position="432"/>
    </location>
</feature>
<feature type="transmembrane region" description="Helical" evidence="2">
    <location>
        <begin position="224"/>
        <end position="243"/>
    </location>
</feature>
<keyword evidence="2" id="KW-1133">Transmembrane helix</keyword>
<evidence type="ECO:0000256" key="1">
    <source>
        <dbReference type="SAM" id="MobiDB-lite"/>
    </source>
</evidence>
<organism evidence="4 5">
    <name type="scientific">Streblomastix strix</name>
    <dbReference type="NCBI Taxonomy" id="222440"/>
    <lineage>
        <taxon>Eukaryota</taxon>
        <taxon>Metamonada</taxon>
        <taxon>Preaxostyla</taxon>
        <taxon>Oxymonadida</taxon>
        <taxon>Streblomastigidae</taxon>
        <taxon>Streblomastix</taxon>
    </lineage>
</organism>
<name>A0A5J4W6J3_9EUKA</name>
<protein>
    <submittedName>
        <fullName evidence="4">Uncharacterized protein</fullName>
    </submittedName>
</protein>
<evidence type="ECO:0000313" key="5">
    <source>
        <dbReference type="Proteomes" id="UP000324800"/>
    </source>
</evidence>
<dbReference type="Proteomes" id="UP000324800">
    <property type="component" value="Unassembled WGS sequence"/>
</dbReference>
<accession>A0A5J4W6J3</accession>
<sequence>MIVAFVFSVVILSFAEQKHEPKLLAVGKTQTFTFSKEDSVVLALLPVTESYNIMSGLSMRFFSSTKKVVPFVRFIYSEKDAISTALNFDYTCSNWTDGGKVPGVAEHLSPLEMQSPLKGYFCQINYKMHDFKPAYKQPDLSNFDFGDLDALAEQFGITVAVTATVDTSYSLIGILILSFTGAAFGWFFSQLTIIVDIVEIVLLSYLSLLGIQSVIYFVDMQNENWLIVSLPITILINIACYAAHKKRKGTKHAIANEVDFNIMKVERRRQVMRIIERGRIQQQKARQQRRKQLQEKIKKQQDRRNRRNEQQKKMEEYQKKQQQLNNNNGQQTNTSSQDSRYSILPVGSWFNTDDYDSSSEDSEQEYIGEDGNIHKKPKMNYEAMLRALESESSSYESDSAGGNSSNDDNDDIDNNNTNTNSKSNEKDTEQLH</sequence>
<comment type="caution">
    <text evidence="4">The sequence shown here is derived from an EMBL/GenBank/DDBJ whole genome shotgun (WGS) entry which is preliminary data.</text>
</comment>
<feature type="compositionally biased region" description="Basic and acidic residues" evidence="1">
    <location>
        <begin position="423"/>
        <end position="432"/>
    </location>
</feature>
<feature type="region of interest" description="Disordered" evidence="1">
    <location>
        <begin position="279"/>
        <end position="340"/>
    </location>
</feature>
<feature type="compositionally biased region" description="Basic and acidic residues" evidence="1">
    <location>
        <begin position="292"/>
        <end position="319"/>
    </location>
</feature>
<keyword evidence="2" id="KW-0812">Transmembrane</keyword>
<evidence type="ECO:0000256" key="3">
    <source>
        <dbReference type="SAM" id="SignalP"/>
    </source>
</evidence>
<feature type="signal peptide" evidence="3">
    <location>
        <begin position="1"/>
        <end position="15"/>
    </location>
</feature>
<dbReference type="EMBL" id="SNRW01003206">
    <property type="protein sequence ID" value="KAA6390477.1"/>
    <property type="molecule type" value="Genomic_DNA"/>
</dbReference>
<feature type="region of interest" description="Disordered" evidence="1">
    <location>
        <begin position="352"/>
        <end position="432"/>
    </location>
</feature>
<feature type="compositionally biased region" description="Low complexity" evidence="1">
    <location>
        <begin position="390"/>
        <end position="406"/>
    </location>
</feature>
<gene>
    <name evidence="4" type="ORF">EZS28_013996</name>
</gene>
<proteinExistence type="predicted"/>
<keyword evidence="2" id="KW-0472">Membrane</keyword>
<feature type="compositionally biased region" description="Acidic residues" evidence="1">
    <location>
        <begin position="353"/>
        <end position="368"/>
    </location>
</feature>
<dbReference type="AlphaFoldDB" id="A0A5J4W6J3"/>
<feature type="transmembrane region" description="Helical" evidence="2">
    <location>
        <begin position="169"/>
        <end position="188"/>
    </location>
</feature>
<evidence type="ECO:0000256" key="2">
    <source>
        <dbReference type="SAM" id="Phobius"/>
    </source>
</evidence>
<evidence type="ECO:0000313" key="4">
    <source>
        <dbReference type="EMBL" id="KAA6390477.1"/>
    </source>
</evidence>
<keyword evidence="3" id="KW-0732">Signal</keyword>